<evidence type="ECO:0008006" key="4">
    <source>
        <dbReference type="Google" id="ProtNLM"/>
    </source>
</evidence>
<reference evidence="2 3" key="1">
    <citation type="journal article" date="2012" name="Nat. Genet.">
        <title>Plasmodium cynomolgi genome sequences provide insight into Plasmodium vivax and the monkey malaria clade.</title>
        <authorList>
            <person name="Tachibana S."/>
            <person name="Sullivan S.A."/>
            <person name="Kawai S."/>
            <person name="Nakamura S."/>
            <person name="Kim H.R."/>
            <person name="Goto N."/>
            <person name="Arisue N."/>
            <person name="Palacpac N.M.Q."/>
            <person name="Honma H."/>
            <person name="Yagi M."/>
            <person name="Tougan T."/>
            <person name="Katakai Y."/>
            <person name="Kaneko O."/>
            <person name="Mita T."/>
            <person name="Kita K."/>
            <person name="Yasutomi Y."/>
            <person name="Sutton P.L."/>
            <person name="Shakhbatyan R."/>
            <person name="Horii T."/>
            <person name="Yasunaga T."/>
            <person name="Barnwell J.W."/>
            <person name="Escalante A.A."/>
            <person name="Carlton J.M."/>
            <person name="Tanabe K."/>
        </authorList>
    </citation>
    <scope>NUCLEOTIDE SEQUENCE [LARGE SCALE GENOMIC DNA]</scope>
    <source>
        <strain evidence="2 3">B</strain>
    </source>
</reference>
<name>K6VJJ1_PLACD</name>
<evidence type="ECO:0000256" key="1">
    <source>
        <dbReference type="SAM" id="MobiDB-lite"/>
    </source>
</evidence>
<dbReference type="InterPro" id="IPR008780">
    <property type="entry name" value="Plasmodium_Vir"/>
</dbReference>
<dbReference type="KEGG" id="pcy:PCYB_003210"/>
<dbReference type="VEuPathDB" id="PlasmoDB:PCYB_003210"/>
<proteinExistence type="predicted"/>
<feature type="compositionally biased region" description="Polar residues" evidence="1">
    <location>
        <begin position="191"/>
        <end position="222"/>
    </location>
</feature>
<feature type="compositionally biased region" description="Basic and acidic residues" evidence="1">
    <location>
        <begin position="134"/>
        <end position="157"/>
    </location>
</feature>
<sequence>MTLISLKLQSSGQPNCIVTWTNNISKTFFDQKKLVYEYSQDYEEIQNQLNGSGNSCTEEYSKYLTNADLAYRVISAHCRGPTPDNRAYCDEFGKKYSKYMDKDGIKLKCTKVSQGASLRSDSSGDHAPAAAGEEEGRYPGQKNDHPTQDDGKAHGAEAKPTAPDNGDTILQTVGGNSMEGKEAHANGKGVSLSQGGNPEQSSAPAVATSQDEQTSDTHQQSEIVYPMVP</sequence>
<dbReference type="RefSeq" id="XP_004227790.1">
    <property type="nucleotide sequence ID" value="XM_004227742.1"/>
</dbReference>
<dbReference type="EMBL" id="DF157356">
    <property type="protein sequence ID" value="GAB69572.1"/>
    <property type="molecule type" value="Genomic_DNA"/>
</dbReference>
<dbReference type="Proteomes" id="UP000006319">
    <property type="component" value="Unassembled WGS sequence"/>
</dbReference>
<keyword evidence="3" id="KW-1185">Reference proteome</keyword>
<organism evidence="2 3">
    <name type="scientific">Plasmodium cynomolgi (strain B)</name>
    <dbReference type="NCBI Taxonomy" id="1120755"/>
    <lineage>
        <taxon>Eukaryota</taxon>
        <taxon>Sar</taxon>
        <taxon>Alveolata</taxon>
        <taxon>Apicomplexa</taxon>
        <taxon>Aconoidasida</taxon>
        <taxon>Haemosporida</taxon>
        <taxon>Plasmodiidae</taxon>
        <taxon>Plasmodium</taxon>
        <taxon>Plasmodium (Plasmodium)</taxon>
    </lineage>
</organism>
<protein>
    <recommendedName>
        <fullName evidence="4">CYIR protein</fullName>
    </recommendedName>
</protein>
<dbReference type="OrthoDB" id="385511at2759"/>
<feature type="region of interest" description="Disordered" evidence="1">
    <location>
        <begin position="113"/>
        <end position="229"/>
    </location>
</feature>
<dbReference type="Pfam" id="PF05795">
    <property type="entry name" value="Plasmodium_Vir"/>
    <property type="match status" value="1"/>
</dbReference>
<evidence type="ECO:0000313" key="2">
    <source>
        <dbReference type="EMBL" id="GAB69572.1"/>
    </source>
</evidence>
<accession>K6VJJ1</accession>
<dbReference type="GeneID" id="14696114"/>
<evidence type="ECO:0000313" key="3">
    <source>
        <dbReference type="Proteomes" id="UP000006319"/>
    </source>
</evidence>
<dbReference type="PhylomeDB" id="K6VJJ1"/>
<dbReference type="AlphaFoldDB" id="K6VJJ1"/>
<gene>
    <name evidence="2" type="ORF">PCYB_003210</name>
</gene>